<organism evidence="1 2">
    <name type="scientific">Tribonema minus</name>
    <dbReference type="NCBI Taxonomy" id="303371"/>
    <lineage>
        <taxon>Eukaryota</taxon>
        <taxon>Sar</taxon>
        <taxon>Stramenopiles</taxon>
        <taxon>Ochrophyta</taxon>
        <taxon>PX clade</taxon>
        <taxon>Xanthophyceae</taxon>
        <taxon>Tribonematales</taxon>
        <taxon>Tribonemataceae</taxon>
        <taxon>Tribonema</taxon>
    </lineage>
</organism>
<protein>
    <submittedName>
        <fullName evidence="1">Uncharacterized protein</fullName>
    </submittedName>
</protein>
<dbReference type="Proteomes" id="UP000664859">
    <property type="component" value="Unassembled WGS sequence"/>
</dbReference>
<reference evidence="1" key="1">
    <citation type="submission" date="2021-02" db="EMBL/GenBank/DDBJ databases">
        <title>First Annotated Genome of the Yellow-green Alga Tribonema minus.</title>
        <authorList>
            <person name="Mahan K.M."/>
        </authorList>
    </citation>
    <scope>NUCLEOTIDE SEQUENCE</scope>
    <source>
        <strain evidence="1">UTEX B ZZ1240</strain>
    </source>
</reference>
<dbReference type="EMBL" id="JAFCMP010000001">
    <property type="protein sequence ID" value="KAG5192907.1"/>
    <property type="molecule type" value="Genomic_DNA"/>
</dbReference>
<accession>A0A835ZIQ6</accession>
<name>A0A835ZIQ6_9STRA</name>
<gene>
    <name evidence="1" type="ORF">JKP88DRAFT_240567</name>
</gene>
<comment type="caution">
    <text evidence="1">The sequence shown here is derived from an EMBL/GenBank/DDBJ whole genome shotgun (WGS) entry which is preliminary data.</text>
</comment>
<dbReference type="AlphaFoldDB" id="A0A835ZIQ6"/>
<evidence type="ECO:0000313" key="2">
    <source>
        <dbReference type="Proteomes" id="UP000664859"/>
    </source>
</evidence>
<proteinExistence type="predicted"/>
<keyword evidence="2" id="KW-1185">Reference proteome</keyword>
<sequence>MGQVLRKLTCCAGGALRECAICTRKGDWVELEHSVHDGGEVRVFYFIIDGAAMEDTIAIAEYRHALAKARSGRVIASAAPSVPPGKSKLQWRRTRIKVCYFIELKTTTPELNTTALVCHNCFQLWAHGKVELPGVLVPSDEKCSIAAEVNRLMQKYNICNNVSDSKAPWAVDKLVWGHAAASVEPAV</sequence>
<evidence type="ECO:0000313" key="1">
    <source>
        <dbReference type="EMBL" id="KAG5192907.1"/>
    </source>
</evidence>